<dbReference type="InterPro" id="IPR015421">
    <property type="entry name" value="PyrdxlP-dep_Trfase_major"/>
</dbReference>
<dbReference type="RefSeq" id="WP_088020324.1">
    <property type="nucleotide sequence ID" value="NZ_CP020880.1"/>
</dbReference>
<dbReference type="GO" id="GO:0008483">
    <property type="term" value="F:transaminase activity"/>
    <property type="evidence" value="ECO:0007669"/>
    <property type="project" value="UniProtKB-KW"/>
</dbReference>
<evidence type="ECO:0000256" key="4">
    <source>
        <dbReference type="ARBA" id="ARBA00022898"/>
    </source>
</evidence>
<evidence type="ECO:0000313" key="6">
    <source>
        <dbReference type="EMBL" id="ART78658.1"/>
    </source>
</evidence>
<accession>A0A1Y0CTW1</accession>
<dbReference type="PANTHER" id="PTHR43094:SF1">
    <property type="entry name" value="AMINOTRANSFERASE CLASS-III"/>
    <property type="match status" value="1"/>
</dbReference>
<comment type="similarity">
    <text evidence="1 5">Belongs to the class-III pyridoxal-phosphate-dependent aminotransferase family.</text>
</comment>
<dbReference type="Pfam" id="PF00202">
    <property type="entry name" value="Aminotran_3"/>
    <property type="match status" value="1"/>
</dbReference>
<evidence type="ECO:0000313" key="7">
    <source>
        <dbReference type="EMBL" id="TYS59160.1"/>
    </source>
</evidence>
<dbReference type="GO" id="GO:0030170">
    <property type="term" value="F:pyridoxal phosphate binding"/>
    <property type="evidence" value="ECO:0007669"/>
    <property type="project" value="InterPro"/>
</dbReference>
<reference evidence="6 8" key="1">
    <citation type="submission" date="2017-04" db="EMBL/GenBank/DDBJ databases">
        <title>Complete Genome Sequence of the Bacillus horikoshii 20a strain from Cuatro Cienegas, Coahuila, Mexico.</title>
        <authorList>
            <person name="Zarza E."/>
            <person name="Alcaraz L.D."/>
            <person name="Aguilar-Salinas B."/>
            <person name="Islas A."/>
            <person name="Olmedo-Alvarez G."/>
        </authorList>
    </citation>
    <scope>NUCLEOTIDE SEQUENCE [LARGE SCALE GENOMIC DNA]</scope>
    <source>
        <strain evidence="6 8">20a</strain>
    </source>
</reference>
<dbReference type="PIRSF" id="PIRSF000521">
    <property type="entry name" value="Transaminase_4ab_Lys_Orn"/>
    <property type="match status" value="1"/>
</dbReference>
<dbReference type="Gene3D" id="3.40.640.10">
    <property type="entry name" value="Type I PLP-dependent aspartate aminotransferase-like (Major domain)"/>
    <property type="match status" value="1"/>
</dbReference>
<dbReference type="EMBL" id="VTEU01000003">
    <property type="protein sequence ID" value="TYS59160.1"/>
    <property type="molecule type" value="Genomic_DNA"/>
</dbReference>
<dbReference type="PANTHER" id="PTHR43094">
    <property type="entry name" value="AMINOTRANSFERASE"/>
    <property type="match status" value="1"/>
</dbReference>
<dbReference type="CDD" id="cd00610">
    <property type="entry name" value="OAT_like"/>
    <property type="match status" value="1"/>
</dbReference>
<dbReference type="NCBIfam" id="NF005812">
    <property type="entry name" value="PRK07678.1"/>
    <property type="match status" value="1"/>
</dbReference>
<dbReference type="EMBL" id="CP020880">
    <property type="protein sequence ID" value="ART78658.1"/>
    <property type="molecule type" value="Genomic_DNA"/>
</dbReference>
<dbReference type="Gene3D" id="3.90.1150.10">
    <property type="entry name" value="Aspartate Aminotransferase, domain 1"/>
    <property type="match status" value="1"/>
</dbReference>
<sequence length="461" mass="51124">MKIERVFPLAKINQTQEQSLLAQDDRYLWHSMKPYSPSSTMVVKEAKGAWITDIDGNRYLDGMSGLWCVNVGYGRTELAEAAYEQLKELAYFPLTQSHVPAIKLAEKLNEWLGEDYVIFFSNSGSEANETAFKIARQYHAQRGESNRYKIVSRYRSYHGNTMGSLAATGQAQRKYKYEPLAPGFVHIPPPDTYRMEDAQTGDPMRMRCVKDVDQVMTWELSETIAAMIMEPIITGGGILTPPDSYMGAVSEICKKHGALLIVDEVICGFGRTGKPFGFMNYGVKPDIITMAKGITSAYLPLSATAVKKEIYDQFKGSEEYDYLRHVNTFGGSPASCALALKNLEIMENEKLIERSAEKGAILLSELKSRLSDHPFVGDVRGKGLLIGLELVKNKETKEPIEIDKINGVIAACKKRGLIVGKNGATVAGFNNVLTLSPPLSISDEDLQFIMKTVADSISELK</sequence>
<evidence type="ECO:0000256" key="2">
    <source>
        <dbReference type="ARBA" id="ARBA00022576"/>
    </source>
</evidence>
<dbReference type="KEGG" id="bhk:B4U37_15635"/>
<dbReference type="Proteomes" id="UP000195573">
    <property type="component" value="Chromosome"/>
</dbReference>
<evidence type="ECO:0000313" key="9">
    <source>
        <dbReference type="Proteomes" id="UP000323393"/>
    </source>
</evidence>
<dbReference type="AlphaFoldDB" id="A0A1Y0CTW1"/>
<dbReference type="InterPro" id="IPR049704">
    <property type="entry name" value="Aminotrans_3_PPA_site"/>
</dbReference>
<dbReference type="InterPro" id="IPR015422">
    <property type="entry name" value="PyrdxlP-dep_Trfase_small"/>
</dbReference>
<evidence type="ECO:0000313" key="8">
    <source>
        <dbReference type="Proteomes" id="UP000195573"/>
    </source>
</evidence>
<dbReference type="FunFam" id="3.40.640.10:FF:000014">
    <property type="entry name" value="Adenosylmethionine-8-amino-7-oxononanoate aminotransferase, probable"/>
    <property type="match status" value="1"/>
</dbReference>
<protein>
    <submittedName>
        <fullName evidence="7">Aspartate aminotransferase family protein</fullName>
    </submittedName>
</protein>
<evidence type="ECO:0000256" key="5">
    <source>
        <dbReference type="RuleBase" id="RU003560"/>
    </source>
</evidence>
<gene>
    <name evidence="6" type="ORF">B4U37_15635</name>
    <name evidence="7" type="ORF">FZC74_10515</name>
</gene>
<organism evidence="7 9">
    <name type="scientific">Sutcliffiella horikoshii</name>
    <dbReference type="NCBI Taxonomy" id="79883"/>
    <lineage>
        <taxon>Bacteria</taxon>
        <taxon>Bacillati</taxon>
        <taxon>Bacillota</taxon>
        <taxon>Bacilli</taxon>
        <taxon>Bacillales</taxon>
        <taxon>Bacillaceae</taxon>
        <taxon>Sutcliffiella</taxon>
    </lineage>
</organism>
<evidence type="ECO:0000256" key="1">
    <source>
        <dbReference type="ARBA" id="ARBA00008954"/>
    </source>
</evidence>
<dbReference type="GeneID" id="96739849"/>
<keyword evidence="8" id="KW-1185">Reference proteome</keyword>
<dbReference type="Proteomes" id="UP000323393">
    <property type="component" value="Unassembled WGS sequence"/>
</dbReference>
<keyword evidence="2 7" id="KW-0032">Aminotransferase</keyword>
<dbReference type="SUPFAM" id="SSF53383">
    <property type="entry name" value="PLP-dependent transferases"/>
    <property type="match status" value="1"/>
</dbReference>
<reference evidence="7 9" key="2">
    <citation type="submission" date="2019-08" db="EMBL/GenBank/DDBJ databases">
        <title>Bacillus genomes from the desert of Cuatro Cienegas, Coahuila.</title>
        <authorList>
            <person name="Olmedo-Alvarez G."/>
        </authorList>
    </citation>
    <scope>NUCLEOTIDE SEQUENCE [LARGE SCALE GENOMIC DNA]</scope>
    <source>
        <strain evidence="7 9">CH88_3T</strain>
    </source>
</reference>
<dbReference type="InterPro" id="IPR015424">
    <property type="entry name" value="PyrdxlP-dep_Trfase"/>
</dbReference>
<proteinExistence type="inferred from homology"/>
<dbReference type="PROSITE" id="PS00600">
    <property type="entry name" value="AA_TRANSFER_CLASS_3"/>
    <property type="match status" value="1"/>
</dbReference>
<keyword evidence="3" id="KW-0808">Transferase</keyword>
<keyword evidence="4 5" id="KW-0663">Pyridoxal phosphate</keyword>
<evidence type="ECO:0000256" key="3">
    <source>
        <dbReference type="ARBA" id="ARBA00022679"/>
    </source>
</evidence>
<name>A0A1Y0CTW1_9BACI</name>
<dbReference type="InterPro" id="IPR005814">
    <property type="entry name" value="Aminotrans_3"/>
</dbReference>